<evidence type="ECO:0000313" key="4">
    <source>
        <dbReference type="Proteomes" id="UP000237752"/>
    </source>
</evidence>
<organism evidence="3 4">
    <name type="scientific">Antricoccus suffuscus</name>
    <dbReference type="NCBI Taxonomy" id="1629062"/>
    <lineage>
        <taxon>Bacteria</taxon>
        <taxon>Bacillati</taxon>
        <taxon>Actinomycetota</taxon>
        <taxon>Actinomycetes</taxon>
        <taxon>Geodermatophilales</taxon>
        <taxon>Antricoccaceae</taxon>
        <taxon>Antricoccus</taxon>
    </lineage>
</organism>
<dbReference type="InterPro" id="IPR025110">
    <property type="entry name" value="AMP-bd_C"/>
</dbReference>
<protein>
    <submittedName>
        <fullName evidence="3">Long-chain acyl-CoA synthetase</fullName>
    </submittedName>
</protein>
<dbReference type="Proteomes" id="UP000237752">
    <property type="component" value="Unassembled WGS sequence"/>
</dbReference>
<feature type="domain" description="AMP-dependent synthetase/ligase" evidence="1">
    <location>
        <begin position="13"/>
        <end position="359"/>
    </location>
</feature>
<dbReference type="AlphaFoldDB" id="A0A2T0ZTL1"/>
<dbReference type="PANTHER" id="PTHR24096">
    <property type="entry name" value="LONG-CHAIN-FATTY-ACID--COA LIGASE"/>
    <property type="match status" value="1"/>
</dbReference>
<proteinExistence type="predicted"/>
<dbReference type="GO" id="GO:0016405">
    <property type="term" value="F:CoA-ligase activity"/>
    <property type="evidence" value="ECO:0007669"/>
    <property type="project" value="TreeGrafter"/>
</dbReference>
<feature type="domain" description="AMP-binding enzyme C-terminal" evidence="2">
    <location>
        <begin position="421"/>
        <end position="495"/>
    </location>
</feature>
<dbReference type="Pfam" id="PF13193">
    <property type="entry name" value="AMP-binding_C"/>
    <property type="match status" value="1"/>
</dbReference>
<dbReference type="PANTHER" id="PTHR24096:SF323">
    <property type="entry name" value="BLR3536 PROTEIN"/>
    <property type="match status" value="1"/>
</dbReference>
<dbReference type="PROSITE" id="PS00455">
    <property type="entry name" value="AMP_BINDING"/>
    <property type="match status" value="1"/>
</dbReference>
<sequence length="513" mass="55787">MIKESGILRGDEFISTETLNERALRAATALDSIGVGSGDAVALLLRNDIPFFEATLAAGAIGAASVPQNWHGKPEDVLGILRDCKAKVVVAHADLLRPVLGLIPEGMEIRVVPTPDDIGKAYGIAKDLCAVPDGLVAWDTWVDEFDPWPDAPVPAPGAMMYTSGTTGNPKGVRRKAKSAEAMTEDGYYSRMAEYFGVVPGARAVVTGPMYHGAPHFWGLGWVRAGGFVVLQAKFDPEDLLRIIEEQQVSSLYLVPIMYSRLLKLPVDMREKFDVSSLRHVTNAAAPCPRHVKQAMIDWWGPVVYEMYGSLETGVCTGATAQEWMAHPGTVGKALPGVEVKILDADGNEMPIGEPGEIYTQIAQQPDFEYEGRPDARAEMEKDGFLTAGDIGYLDDDGFLYLSDRKKDMVISGGVNIYPPAVEEVLLTMPGVRDVAVFGIPDEEFGESVAAAVELDGTVEVTAGDVQMFIRDRMATFNAPKVVDFINQIPRLDSGKILKRELREPYWAATGRTI</sequence>
<keyword evidence="4" id="KW-1185">Reference proteome</keyword>
<name>A0A2T0ZTL1_9ACTN</name>
<accession>A0A2T0ZTL1</accession>
<gene>
    <name evidence="3" type="ORF">CLV47_11855</name>
</gene>
<dbReference type="SUPFAM" id="SSF56801">
    <property type="entry name" value="Acetyl-CoA synthetase-like"/>
    <property type="match status" value="1"/>
</dbReference>
<dbReference type="InterPro" id="IPR000873">
    <property type="entry name" value="AMP-dep_synth/lig_dom"/>
</dbReference>
<dbReference type="InterPro" id="IPR045851">
    <property type="entry name" value="AMP-bd_C_sf"/>
</dbReference>
<dbReference type="InterPro" id="IPR042099">
    <property type="entry name" value="ANL_N_sf"/>
</dbReference>
<evidence type="ECO:0000313" key="3">
    <source>
        <dbReference type="EMBL" id="PRZ39691.1"/>
    </source>
</evidence>
<evidence type="ECO:0000259" key="2">
    <source>
        <dbReference type="Pfam" id="PF13193"/>
    </source>
</evidence>
<dbReference type="EMBL" id="PVUE01000018">
    <property type="protein sequence ID" value="PRZ39691.1"/>
    <property type="molecule type" value="Genomic_DNA"/>
</dbReference>
<dbReference type="Pfam" id="PF00501">
    <property type="entry name" value="AMP-binding"/>
    <property type="match status" value="1"/>
</dbReference>
<reference evidence="3 4" key="1">
    <citation type="submission" date="2018-03" db="EMBL/GenBank/DDBJ databases">
        <title>Genomic Encyclopedia of Archaeal and Bacterial Type Strains, Phase II (KMG-II): from individual species to whole genera.</title>
        <authorList>
            <person name="Goeker M."/>
        </authorList>
    </citation>
    <scope>NUCLEOTIDE SEQUENCE [LARGE SCALE GENOMIC DNA]</scope>
    <source>
        <strain evidence="3 4">DSM 100065</strain>
    </source>
</reference>
<evidence type="ECO:0000259" key="1">
    <source>
        <dbReference type="Pfam" id="PF00501"/>
    </source>
</evidence>
<comment type="caution">
    <text evidence="3">The sequence shown here is derived from an EMBL/GenBank/DDBJ whole genome shotgun (WGS) entry which is preliminary data.</text>
</comment>
<dbReference type="InterPro" id="IPR020845">
    <property type="entry name" value="AMP-binding_CS"/>
</dbReference>
<dbReference type="Gene3D" id="3.40.50.12780">
    <property type="entry name" value="N-terminal domain of ligase-like"/>
    <property type="match status" value="1"/>
</dbReference>
<dbReference type="Gene3D" id="3.30.300.30">
    <property type="match status" value="1"/>
</dbReference>
<dbReference type="RefSeq" id="WP_202862668.1">
    <property type="nucleotide sequence ID" value="NZ_PVUE01000018.1"/>
</dbReference>